<dbReference type="SUPFAM" id="SSF53822">
    <property type="entry name" value="Periplasmic binding protein-like I"/>
    <property type="match status" value="1"/>
</dbReference>
<dbReference type="InterPro" id="IPR028082">
    <property type="entry name" value="Peripla_BP_I"/>
</dbReference>
<proteinExistence type="predicted"/>
<sequence>MKHIKKYGLFLAFAWPQWTVASEIDVTMHYVGPTDGQVWLGVQQGIEEANLQGGFLGQKYQVKVVEPNELESTNVETVVLLATDDDYIMKVAQSDKFAAIPVINLISSSDALRDVCLPNLLHVTPSESMRADALAQWQEKNSDKPAKVQSWHEDFVKFAASQLNNRFEKNQGEEMTDDAWAGWAGTKMVADSVVQTMQYDAAFMLNHLKNDLVFDGQKGDNTNFRENGQLRQILLMVDNDNKIVAEAPLRGFEGGLDSLGKVTCK</sequence>
<reference evidence="1 2" key="1">
    <citation type="submission" date="2016-07" db="EMBL/GenBank/DDBJ databases">
        <title>Draft Genome Sequence of Methylophaga muralis Bur 1.</title>
        <authorList>
            <person name="Vasilenko O.V."/>
            <person name="Doronina N.V."/>
            <person name="Shmareva M.N."/>
            <person name="Tarlachkov S.V."/>
            <person name="Mustakhimov I."/>
            <person name="Trotsenko Y.A."/>
        </authorList>
    </citation>
    <scope>NUCLEOTIDE SEQUENCE [LARGE SCALE GENOMIC DNA]</scope>
    <source>
        <strain evidence="1 2">Bur 1</strain>
    </source>
</reference>
<organism evidence="1 2">
    <name type="scientific">Methylophaga muralis</name>
    <dbReference type="NCBI Taxonomy" id="291169"/>
    <lineage>
        <taxon>Bacteria</taxon>
        <taxon>Pseudomonadati</taxon>
        <taxon>Pseudomonadota</taxon>
        <taxon>Gammaproteobacteria</taxon>
        <taxon>Thiotrichales</taxon>
        <taxon>Piscirickettsiaceae</taxon>
        <taxon>Methylophaga</taxon>
    </lineage>
</organism>
<dbReference type="PATRIC" id="fig|291169.3.peg.2652"/>
<evidence type="ECO:0008006" key="3">
    <source>
        <dbReference type="Google" id="ProtNLM"/>
    </source>
</evidence>
<dbReference type="CDD" id="cd06268">
    <property type="entry name" value="PBP1_ABC_transporter_LIVBP-like"/>
    <property type="match status" value="1"/>
</dbReference>
<evidence type="ECO:0000313" key="1">
    <source>
        <dbReference type="EMBL" id="ODN65613.1"/>
    </source>
</evidence>
<comment type="caution">
    <text evidence="1">The sequence shown here is derived from an EMBL/GenBank/DDBJ whole genome shotgun (WGS) entry which is preliminary data.</text>
</comment>
<dbReference type="STRING" id="291169.A9E74_02629"/>
<protein>
    <recommendedName>
        <fullName evidence="3">Leucine-binding protein domain-containing protein</fullName>
    </recommendedName>
</protein>
<name>A0A1E3GNI9_9GAMM</name>
<dbReference type="EMBL" id="MCRI01000050">
    <property type="protein sequence ID" value="ODN65613.1"/>
    <property type="molecule type" value="Genomic_DNA"/>
</dbReference>
<gene>
    <name evidence="1" type="ORF">A9E74_02629</name>
</gene>
<accession>A0A1E3GNI9</accession>
<dbReference type="Gene3D" id="3.40.50.2300">
    <property type="match status" value="1"/>
</dbReference>
<dbReference type="Proteomes" id="UP000094379">
    <property type="component" value="Unassembled WGS sequence"/>
</dbReference>
<keyword evidence="2" id="KW-1185">Reference proteome</keyword>
<dbReference type="AlphaFoldDB" id="A0A1E3GNI9"/>
<evidence type="ECO:0000313" key="2">
    <source>
        <dbReference type="Proteomes" id="UP000094379"/>
    </source>
</evidence>